<accession>A0ABP8IVZ6</accession>
<keyword evidence="1" id="KW-0732">Signal</keyword>
<dbReference type="PROSITE" id="PS51257">
    <property type="entry name" value="PROKAR_LIPOPROTEIN"/>
    <property type="match status" value="1"/>
</dbReference>
<evidence type="ECO:0000256" key="1">
    <source>
        <dbReference type="SAM" id="SignalP"/>
    </source>
</evidence>
<protein>
    <recommendedName>
        <fullName evidence="4">DUF4397 domain-containing protein</fullName>
    </recommendedName>
</protein>
<evidence type="ECO:0000313" key="2">
    <source>
        <dbReference type="EMBL" id="GAA4375456.1"/>
    </source>
</evidence>
<dbReference type="EMBL" id="BAABHA010000002">
    <property type="protein sequence ID" value="GAA4375456.1"/>
    <property type="molecule type" value="Genomic_DNA"/>
</dbReference>
<evidence type="ECO:0000313" key="3">
    <source>
        <dbReference type="Proteomes" id="UP001500454"/>
    </source>
</evidence>
<keyword evidence="3" id="KW-1185">Reference proteome</keyword>
<feature type="signal peptide" evidence="1">
    <location>
        <begin position="1"/>
        <end position="20"/>
    </location>
</feature>
<gene>
    <name evidence="2" type="ORF">GCM10023186_08170</name>
</gene>
<organism evidence="2 3">
    <name type="scientific">Hymenobacter koreensis</name>
    <dbReference type="NCBI Taxonomy" id="1084523"/>
    <lineage>
        <taxon>Bacteria</taxon>
        <taxon>Pseudomonadati</taxon>
        <taxon>Bacteroidota</taxon>
        <taxon>Cytophagia</taxon>
        <taxon>Cytophagales</taxon>
        <taxon>Hymenobacteraceae</taxon>
        <taxon>Hymenobacter</taxon>
    </lineage>
</organism>
<sequence>MKNRLIRLFSLVLLATTAFSCEKEYDDKNLDPLAPSLAEIPVTVTNANYFERFPVIEVKGNSTPPPPPATTPVAAAPTVAAPGAFSITFSIPSDRGTIKEITRVATGNNGLTVIQTGAAAAQLNYNGNAAAPATVPVQGNGTNTITFTSSLLDFANYRTRVGTGAGLAPLYATNPRAPTQNLYYFLLTLNTPNGEVQVIPMAVRVRVVA</sequence>
<dbReference type="Proteomes" id="UP001500454">
    <property type="component" value="Unassembled WGS sequence"/>
</dbReference>
<proteinExistence type="predicted"/>
<reference evidence="3" key="1">
    <citation type="journal article" date="2019" name="Int. J. Syst. Evol. Microbiol.">
        <title>The Global Catalogue of Microorganisms (GCM) 10K type strain sequencing project: providing services to taxonomists for standard genome sequencing and annotation.</title>
        <authorList>
            <consortium name="The Broad Institute Genomics Platform"/>
            <consortium name="The Broad Institute Genome Sequencing Center for Infectious Disease"/>
            <person name="Wu L."/>
            <person name="Ma J."/>
        </authorList>
    </citation>
    <scope>NUCLEOTIDE SEQUENCE [LARGE SCALE GENOMIC DNA]</scope>
    <source>
        <strain evidence="3">JCM 17924</strain>
    </source>
</reference>
<feature type="chain" id="PRO_5045434316" description="DUF4397 domain-containing protein" evidence="1">
    <location>
        <begin position="21"/>
        <end position="209"/>
    </location>
</feature>
<dbReference type="RefSeq" id="WP_345221642.1">
    <property type="nucleotide sequence ID" value="NZ_BAABHA010000002.1"/>
</dbReference>
<name>A0ABP8IVZ6_9BACT</name>
<evidence type="ECO:0008006" key="4">
    <source>
        <dbReference type="Google" id="ProtNLM"/>
    </source>
</evidence>
<comment type="caution">
    <text evidence="2">The sequence shown here is derived from an EMBL/GenBank/DDBJ whole genome shotgun (WGS) entry which is preliminary data.</text>
</comment>